<reference evidence="2 3" key="1">
    <citation type="submission" date="2019-09" db="EMBL/GenBank/DDBJ databases">
        <title>Bird 10,000 Genomes (B10K) Project - Family phase.</title>
        <authorList>
            <person name="Zhang G."/>
        </authorList>
    </citation>
    <scope>NUCLEOTIDE SEQUENCE [LARGE SCALE GENOMIC DNA]</scope>
    <source>
        <strain evidence="2">OUT-0053</strain>
        <tissue evidence="2">Muscle</tissue>
    </source>
</reference>
<dbReference type="Pfam" id="PF04190">
    <property type="entry name" value="GET4"/>
    <property type="match status" value="1"/>
</dbReference>
<proteinExistence type="inferred from homology"/>
<sequence>FLLLAVHGGKLTVRTVLCEQYHTSLIRDPLYNEYLHRIGQLFFGVLPKQTSSCGGFL</sequence>
<accession>A0A7K7RNE8</accession>
<dbReference type="AlphaFoldDB" id="A0A7K7RNE8"/>
<gene>
    <name evidence="2" type="primary">Get4_0</name>
    <name evidence="2" type="ORF">NESACU_R16311</name>
</gene>
<protein>
    <submittedName>
        <fullName evidence="2">GET4 protein</fullName>
    </submittedName>
</protein>
<dbReference type="GO" id="GO:0045048">
    <property type="term" value="P:protein insertion into ER membrane"/>
    <property type="evidence" value="ECO:0007669"/>
    <property type="project" value="InterPro"/>
</dbReference>
<dbReference type="PANTHER" id="PTHR12875:SF0">
    <property type="entry name" value="GOLGI TO ER TRAFFIC PROTEIN 4 HOMOLOG"/>
    <property type="match status" value="1"/>
</dbReference>
<evidence type="ECO:0000313" key="3">
    <source>
        <dbReference type="Proteomes" id="UP000549091"/>
    </source>
</evidence>
<evidence type="ECO:0000313" key="2">
    <source>
        <dbReference type="EMBL" id="NWZ93776.1"/>
    </source>
</evidence>
<keyword evidence="3" id="KW-1185">Reference proteome</keyword>
<dbReference type="Proteomes" id="UP000549091">
    <property type="component" value="Unassembled WGS sequence"/>
</dbReference>
<comment type="caution">
    <text evidence="2">The sequence shown here is derived from an EMBL/GenBank/DDBJ whole genome shotgun (WGS) entry which is preliminary data.</text>
</comment>
<evidence type="ECO:0000256" key="1">
    <source>
        <dbReference type="ARBA" id="ARBA00005351"/>
    </source>
</evidence>
<dbReference type="InterPro" id="IPR007317">
    <property type="entry name" value="GET4"/>
</dbReference>
<name>A0A7K7RNE8_9PASS</name>
<dbReference type="PANTHER" id="PTHR12875">
    <property type="entry name" value="GOLGI TO ER TRAFFIC PROTEIN 4 HOMOLOG"/>
    <property type="match status" value="1"/>
</dbReference>
<dbReference type="InterPro" id="IPR011990">
    <property type="entry name" value="TPR-like_helical_dom_sf"/>
</dbReference>
<dbReference type="EMBL" id="VZSU01000761">
    <property type="protein sequence ID" value="NWZ93776.1"/>
    <property type="molecule type" value="Genomic_DNA"/>
</dbReference>
<dbReference type="Gene3D" id="1.25.40.10">
    <property type="entry name" value="Tetratricopeptide repeat domain"/>
    <property type="match status" value="1"/>
</dbReference>
<feature type="non-terminal residue" evidence="2">
    <location>
        <position position="57"/>
    </location>
</feature>
<feature type="non-terminal residue" evidence="2">
    <location>
        <position position="1"/>
    </location>
</feature>
<organism evidence="2 3">
    <name type="scientific">Nesospiza acunhae</name>
    <dbReference type="NCBI Taxonomy" id="381881"/>
    <lineage>
        <taxon>Eukaryota</taxon>
        <taxon>Metazoa</taxon>
        <taxon>Chordata</taxon>
        <taxon>Craniata</taxon>
        <taxon>Vertebrata</taxon>
        <taxon>Euteleostomi</taxon>
        <taxon>Archelosauria</taxon>
        <taxon>Archosauria</taxon>
        <taxon>Dinosauria</taxon>
        <taxon>Saurischia</taxon>
        <taxon>Theropoda</taxon>
        <taxon>Coelurosauria</taxon>
        <taxon>Aves</taxon>
        <taxon>Neognathae</taxon>
        <taxon>Neoaves</taxon>
        <taxon>Telluraves</taxon>
        <taxon>Australaves</taxon>
        <taxon>Passeriformes</taxon>
        <taxon>Thraupidae</taxon>
        <taxon>Nesospiza</taxon>
    </lineage>
</organism>
<dbReference type="GO" id="GO:0071818">
    <property type="term" value="C:BAT3 complex"/>
    <property type="evidence" value="ECO:0007669"/>
    <property type="project" value="TreeGrafter"/>
</dbReference>
<comment type="similarity">
    <text evidence="1">Belongs to the GET4 family.</text>
</comment>